<proteinExistence type="inferred from homology"/>
<dbReference type="Gene3D" id="3.40.950.10">
    <property type="entry name" value="Fe-only Hydrogenase (Larger Subunit), Chain L, domain 3"/>
    <property type="match status" value="1"/>
</dbReference>
<dbReference type="SUPFAM" id="SSF53920">
    <property type="entry name" value="Fe-only hydrogenase"/>
    <property type="match status" value="1"/>
</dbReference>
<evidence type="ECO:0000313" key="8">
    <source>
        <dbReference type="EMBL" id="ODV90790.1"/>
    </source>
</evidence>
<accession>A0A1E4TGA7</accession>
<protein>
    <recommendedName>
        <fullName evidence="2">Cytosolic Fe-S cluster assembly factor NAR1</fullName>
    </recommendedName>
    <alternativeName>
        <fullName evidence="3">Cytosolic Fe-S cluster assembly factor nar1</fullName>
    </alternativeName>
    <alternativeName>
        <fullName evidence="6">Nuclear architecture-related protein 1</fullName>
    </alternativeName>
</protein>
<evidence type="ECO:0000256" key="3">
    <source>
        <dbReference type="ARBA" id="ARBA00017073"/>
    </source>
</evidence>
<dbReference type="EMBL" id="KV453842">
    <property type="protein sequence ID" value="ODV90790.1"/>
    <property type="molecule type" value="Genomic_DNA"/>
</dbReference>
<name>A0A1E4TGA7_9ASCO</name>
<dbReference type="PANTHER" id="PTHR11615">
    <property type="entry name" value="NITRATE, FORMATE, IRON DEHYDROGENASE"/>
    <property type="match status" value="1"/>
</dbReference>
<dbReference type="Pfam" id="PF02906">
    <property type="entry name" value="Fe_hyd_lg_C"/>
    <property type="match status" value="1"/>
</dbReference>
<evidence type="ECO:0000259" key="7">
    <source>
        <dbReference type="Pfam" id="PF02906"/>
    </source>
</evidence>
<evidence type="ECO:0000313" key="9">
    <source>
        <dbReference type="Proteomes" id="UP000095023"/>
    </source>
</evidence>
<keyword evidence="4" id="KW-0004">4Fe-4S</keyword>
<dbReference type="Proteomes" id="UP000095023">
    <property type="component" value="Unassembled WGS sequence"/>
</dbReference>
<evidence type="ECO:0000256" key="2">
    <source>
        <dbReference type="ARBA" id="ARBA00015854"/>
    </source>
</evidence>
<keyword evidence="5" id="KW-0411">Iron-sulfur</keyword>
<keyword evidence="4" id="KW-0479">Metal-binding</keyword>
<gene>
    <name evidence="8" type="ORF">CANCADRAFT_31643</name>
</gene>
<dbReference type="Gene3D" id="3.40.50.1780">
    <property type="match status" value="1"/>
</dbReference>
<dbReference type="GO" id="GO:0051539">
    <property type="term" value="F:4 iron, 4 sulfur cluster binding"/>
    <property type="evidence" value="ECO:0007669"/>
    <property type="project" value="UniProtKB-KW"/>
</dbReference>
<evidence type="ECO:0000256" key="6">
    <source>
        <dbReference type="ARBA" id="ARBA00031269"/>
    </source>
</evidence>
<evidence type="ECO:0000256" key="4">
    <source>
        <dbReference type="ARBA" id="ARBA00022485"/>
    </source>
</evidence>
<organism evidence="8 9">
    <name type="scientific">Tortispora caseinolytica NRRL Y-17796</name>
    <dbReference type="NCBI Taxonomy" id="767744"/>
    <lineage>
        <taxon>Eukaryota</taxon>
        <taxon>Fungi</taxon>
        <taxon>Dikarya</taxon>
        <taxon>Ascomycota</taxon>
        <taxon>Saccharomycotina</taxon>
        <taxon>Trigonopsidomycetes</taxon>
        <taxon>Trigonopsidales</taxon>
        <taxon>Trigonopsidaceae</taxon>
        <taxon>Tortispora</taxon>
    </lineage>
</organism>
<dbReference type="InterPro" id="IPR004108">
    <property type="entry name" value="Fe_hydrogenase_lsu_C"/>
</dbReference>
<dbReference type="InterPro" id="IPR050340">
    <property type="entry name" value="Cytosolic_Fe-S_CAF"/>
</dbReference>
<feature type="domain" description="Iron hydrogenase large subunit C-terminal" evidence="7">
    <location>
        <begin position="3"/>
        <end position="261"/>
    </location>
</feature>
<dbReference type="OrthoDB" id="10253113at2759"/>
<keyword evidence="4" id="KW-0408">Iron</keyword>
<dbReference type="InterPro" id="IPR009016">
    <property type="entry name" value="Fe_hydrogenase"/>
</dbReference>
<dbReference type="AlphaFoldDB" id="A0A1E4TGA7"/>
<evidence type="ECO:0000256" key="5">
    <source>
        <dbReference type="ARBA" id="ARBA00023014"/>
    </source>
</evidence>
<comment type="similarity">
    <text evidence="1">Belongs to the NARF family.</text>
</comment>
<reference evidence="9" key="1">
    <citation type="submission" date="2016-02" db="EMBL/GenBank/DDBJ databases">
        <title>Comparative genomics of biotechnologically important yeasts.</title>
        <authorList>
            <consortium name="DOE Joint Genome Institute"/>
            <person name="Riley R."/>
            <person name="Haridas S."/>
            <person name="Wolfe K.H."/>
            <person name="Lopes M.R."/>
            <person name="Hittinger C.T."/>
            <person name="Goker M."/>
            <person name="Salamov A."/>
            <person name="Wisecaver J."/>
            <person name="Long T.M."/>
            <person name="Aerts A.L."/>
            <person name="Barry K."/>
            <person name="Choi C."/>
            <person name="Clum A."/>
            <person name="Coughlan A.Y."/>
            <person name="Deshpande S."/>
            <person name="Douglass A.P."/>
            <person name="Hanson S.J."/>
            <person name="Klenk H.-P."/>
            <person name="Labutti K."/>
            <person name="Lapidus A."/>
            <person name="Lindquist E."/>
            <person name="Lipzen A."/>
            <person name="Meier-Kolthoff J.P."/>
            <person name="Ohm R.A."/>
            <person name="Otillar R.P."/>
            <person name="Pangilinan J."/>
            <person name="Peng Y."/>
            <person name="Rokas A."/>
            <person name="Rosa C.A."/>
            <person name="Scheuner C."/>
            <person name="Sibirny A.A."/>
            <person name="Slot J.C."/>
            <person name="Stielow J.B."/>
            <person name="Sun H."/>
            <person name="Kurtzman C.P."/>
            <person name="Blackwell M."/>
            <person name="Jeffries T.W."/>
            <person name="Grigoriev I.V."/>
        </authorList>
    </citation>
    <scope>NUCLEOTIDE SEQUENCE [LARGE SCALE GENOMIC DNA]</scope>
    <source>
        <strain evidence="9">NRRL Y-17796</strain>
    </source>
</reference>
<sequence>MGQANEFLTRIPRDTTDLQNVKPVICSMCPGWVCYVEKTHPHIIPYMSKIRSPQQIAGVILKDIIAKEVGCKKNEIYHVSIMPCFDKKLEAAREEFSDNETGSKDVDCVITTREIVQLLENENMDFAALELSSEEAYYTYAPANWIDDAKEAWKSHDGSSSGGALYYNVKNFLNVLHKEYPQRNIDVQVIPGKNNDSIEYVVADQDSGEVFGRAAQLYGFRNIQNLVRKLKGTNRRRRDNVLPQWNYVEVMACPGGCVNGGGQIGAPDGVNDKEWLDRLNAIYSQIDKTTINEENIRGWVNKLGISAESFLDCEFTEVKPDPSMNAALAYGSKW</sequence>
<keyword evidence="9" id="KW-1185">Reference proteome</keyword>
<evidence type="ECO:0000256" key="1">
    <source>
        <dbReference type="ARBA" id="ARBA00006596"/>
    </source>
</evidence>